<dbReference type="InterPro" id="IPR029063">
    <property type="entry name" value="SAM-dependent_MTases_sf"/>
</dbReference>
<evidence type="ECO:0000259" key="3">
    <source>
        <dbReference type="Pfam" id="PF01170"/>
    </source>
</evidence>
<dbReference type="EMBL" id="QUSM01000005">
    <property type="protein sequence ID" value="RGD73549.1"/>
    <property type="molecule type" value="Genomic_DNA"/>
</dbReference>
<evidence type="ECO:0000256" key="1">
    <source>
        <dbReference type="ARBA" id="ARBA00022603"/>
    </source>
</evidence>
<dbReference type="RefSeq" id="WP_117532549.1">
    <property type="nucleotide sequence ID" value="NZ_QUSM01000005.1"/>
</dbReference>
<evidence type="ECO:0000259" key="4">
    <source>
        <dbReference type="Pfam" id="PF02926"/>
    </source>
</evidence>
<dbReference type="AlphaFoldDB" id="A0A3E3DX39"/>
<dbReference type="Proteomes" id="UP000261212">
    <property type="component" value="Unassembled WGS sequence"/>
</dbReference>
<evidence type="ECO:0000313" key="7">
    <source>
        <dbReference type="Proteomes" id="UP000261212"/>
    </source>
</evidence>
<dbReference type="InterPro" id="IPR004114">
    <property type="entry name" value="THUMP_dom"/>
</dbReference>
<dbReference type="PANTHER" id="PTHR47313:SF1">
    <property type="entry name" value="RIBOSOMAL RNA LARGE SUBUNIT METHYLTRANSFERASE K_L"/>
    <property type="match status" value="1"/>
</dbReference>
<dbReference type="GO" id="GO:0008990">
    <property type="term" value="F:rRNA (guanine-N2-)-methyltransferase activity"/>
    <property type="evidence" value="ECO:0007669"/>
    <property type="project" value="TreeGrafter"/>
</dbReference>
<dbReference type="CDD" id="cd11715">
    <property type="entry name" value="THUMP_AdoMetMT"/>
    <property type="match status" value="1"/>
</dbReference>
<feature type="domain" description="RlmL ferredoxin-like" evidence="5">
    <location>
        <begin position="5"/>
        <end position="60"/>
    </location>
</feature>
<dbReference type="Pfam" id="PF01170">
    <property type="entry name" value="UPF0020"/>
    <property type="match status" value="1"/>
</dbReference>
<organism evidence="6 7">
    <name type="scientific">Anaerofustis stercorihominis</name>
    <dbReference type="NCBI Taxonomy" id="214853"/>
    <lineage>
        <taxon>Bacteria</taxon>
        <taxon>Bacillati</taxon>
        <taxon>Bacillota</taxon>
        <taxon>Clostridia</taxon>
        <taxon>Eubacteriales</taxon>
        <taxon>Eubacteriaceae</taxon>
        <taxon>Anaerofustis</taxon>
    </lineage>
</organism>
<dbReference type="Gene3D" id="3.40.50.150">
    <property type="entry name" value="Vaccinia Virus protein VP39"/>
    <property type="match status" value="1"/>
</dbReference>
<dbReference type="InterPro" id="IPR000241">
    <property type="entry name" value="RlmKL-like_Mtase"/>
</dbReference>
<dbReference type="Gene3D" id="3.30.2130.30">
    <property type="match status" value="1"/>
</dbReference>
<dbReference type="InterPro" id="IPR054170">
    <property type="entry name" value="RlmL_1st"/>
</dbReference>
<protein>
    <submittedName>
        <fullName evidence="6">Class I SAM-dependent RNA methyltransferase</fullName>
    </submittedName>
</protein>
<evidence type="ECO:0000313" key="6">
    <source>
        <dbReference type="EMBL" id="RGD73549.1"/>
    </source>
</evidence>
<dbReference type="GO" id="GO:0003723">
    <property type="term" value="F:RNA binding"/>
    <property type="evidence" value="ECO:0007669"/>
    <property type="project" value="InterPro"/>
</dbReference>
<proteinExistence type="predicted"/>
<sequence length="375" mass="43297">MNNLTIVATCTFGLEKVLKREVTDLGYEIDKVEDGKVYFKGNKKDVMNANLHLRTAGRVLIFITSFDAHSFDELFDNVENYPWEDIFEKNAGFNATKISSVKSKLFSKRDIQKIVKKAIVERLKRKYKLNKLSESGSYYELIVNIKKDKVSIFINTSGKGLHKRGYRENALKAPLKETLASGIILLSGYRGDRPFSDVMCGSGTIVIEAAMKAKSIAPGLNREFAFEKWKEYSSKDFELLKEEAREEIKPAEVRLLGNDIDYRAIKLANENARKAGVEDAVAFQKMDMKEFRSRKKNGLMIVNPPYAERIGNEAEVIQLYKDFGKMYENLEDWKLFVLCAHPMFQKYFGEKADRNRKLFNGNMLCYLYQYYPKRK</sequence>
<dbReference type="Pfam" id="PF22020">
    <property type="entry name" value="RlmL_1st"/>
    <property type="match status" value="1"/>
</dbReference>
<evidence type="ECO:0000256" key="2">
    <source>
        <dbReference type="ARBA" id="ARBA00022679"/>
    </source>
</evidence>
<evidence type="ECO:0000259" key="5">
    <source>
        <dbReference type="Pfam" id="PF22020"/>
    </source>
</evidence>
<keyword evidence="1 6" id="KW-0489">Methyltransferase</keyword>
<reference evidence="6 7" key="1">
    <citation type="submission" date="2018-08" db="EMBL/GenBank/DDBJ databases">
        <title>A genome reference for cultivated species of the human gut microbiota.</title>
        <authorList>
            <person name="Zou Y."/>
            <person name="Xue W."/>
            <person name="Luo G."/>
        </authorList>
    </citation>
    <scope>NUCLEOTIDE SEQUENCE [LARGE SCALE GENOMIC DNA]</scope>
    <source>
        <strain evidence="6 7">AM25-6</strain>
    </source>
</reference>
<dbReference type="GO" id="GO:0070043">
    <property type="term" value="F:rRNA (guanine-N7-)-methyltransferase activity"/>
    <property type="evidence" value="ECO:0007669"/>
    <property type="project" value="TreeGrafter"/>
</dbReference>
<comment type="caution">
    <text evidence="6">The sequence shown here is derived from an EMBL/GenBank/DDBJ whole genome shotgun (WGS) entry which is preliminary data.</text>
</comment>
<dbReference type="PANTHER" id="PTHR47313">
    <property type="entry name" value="RIBOSOMAL RNA LARGE SUBUNIT METHYLTRANSFERASE K/L"/>
    <property type="match status" value="1"/>
</dbReference>
<feature type="domain" description="Ribosomal RNA large subunit methyltransferase K/L-like methyltransferase" evidence="3">
    <location>
        <begin position="164"/>
        <end position="367"/>
    </location>
</feature>
<accession>A0A3E3DX39</accession>
<dbReference type="Pfam" id="PF02926">
    <property type="entry name" value="THUMP"/>
    <property type="match status" value="1"/>
</dbReference>
<dbReference type="SUPFAM" id="SSF53335">
    <property type="entry name" value="S-adenosyl-L-methionine-dependent methyltransferases"/>
    <property type="match status" value="1"/>
</dbReference>
<name>A0A3E3DX39_9FIRM</name>
<gene>
    <name evidence="6" type="ORF">DW687_09325</name>
</gene>
<feature type="domain" description="THUMP" evidence="4">
    <location>
        <begin position="69"/>
        <end position="154"/>
    </location>
</feature>
<keyword evidence="2 6" id="KW-0808">Transferase</keyword>